<evidence type="ECO:0000256" key="4">
    <source>
        <dbReference type="ARBA" id="ARBA00022692"/>
    </source>
</evidence>
<feature type="transmembrane region" description="Helical" evidence="7">
    <location>
        <begin position="321"/>
        <end position="351"/>
    </location>
</feature>
<feature type="transmembrane region" description="Helical" evidence="7">
    <location>
        <begin position="408"/>
        <end position="429"/>
    </location>
</feature>
<comment type="caution">
    <text evidence="9">The sequence shown here is derived from an EMBL/GenBank/DDBJ whole genome shotgun (WGS) entry which is preliminary data.</text>
</comment>
<feature type="transmembrane region" description="Helical" evidence="7">
    <location>
        <begin position="177"/>
        <end position="199"/>
    </location>
</feature>
<name>A0A424YCT2_9FIRM</name>
<dbReference type="NCBIfam" id="TIGR00786">
    <property type="entry name" value="dctM"/>
    <property type="match status" value="1"/>
</dbReference>
<evidence type="ECO:0000313" key="10">
    <source>
        <dbReference type="Proteomes" id="UP000285138"/>
    </source>
</evidence>
<dbReference type="EMBL" id="QZAA01000171">
    <property type="protein sequence ID" value="RQD75070.1"/>
    <property type="molecule type" value="Genomic_DNA"/>
</dbReference>
<feature type="transmembrane region" description="Helical" evidence="7">
    <location>
        <begin position="100"/>
        <end position="129"/>
    </location>
</feature>
<accession>A0A424YCT2</accession>
<dbReference type="Proteomes" id="UP000285138">
    <property type="component" value="Unassembled WGS sequence"/>
</dbReference>
<keyword evidence="5 7" id="KW-1133">Transmembrane helix</keyword>
<evidence type="ECO:0000256" key="1">
    <source>
        <dbReference type="ARBA" id="ARBA00004429"/>
    </source>
</evidence>
<feature type="transmembrane region" description="Helical" evidence="7">
    <location>
        <begin position="249"/>
        <end position="267"/>
    </location>
</feature>
<dbReference type="PANTHER" id="PTHR33362:SF5">
    <property type="entry name" value="C4-DICARBOXYLATE TRAP TRANSPORTER LARGE PERMEASE PROTEIN DCTM"/>
    <property type="match status" value="1"/>
</dbReference>
<keyword evidence="6 7" id="KW-0472">Membrane</keyword>
<feature type="transmembrane region" description="Helical" evidence="7">
    <location>
        <begin position="6"/>
        <end position="36"/>
    </location>
</feature>
<dbReference type="GO" id="GO:0005886">
    <property type="term" value="C:plasma membrane"/>
    <property type="evidence" value="ECO:0007669"/>
    <property type="project" value="UniProtKB-SubCell"/>
</dbReference>
<dbReference type="GO" id="GO:0022857">
    <property type="term" value="F:transmembrane transporter activity"/>
    <property type="evidence" value="ECO:0007669"/>
    <property type="project" value="TreeGrafter"/>
</dbReference>
<dbReference type="InterPro" id="IPR010656">
    <property type="entry name" value="DctM"/>
</dbReference>
<keyword evidence="2" id="KW-1003">Cell membrane</keyword>
<keyword evidence="4 7" id="KW-0812">Transmembrane</keyword>
<feature type="transmembrane region" description="Helical" evidence="7">
    <location>
        <begin position="363"/>
        <end position="388"/>
    </location>
</feature>
<evidence type="ECO:0000256" key="7">
    <source>
        <dbReference type="SAM" id="Phobius"/>
    </source>
</evidence>
<sequence length="434" mass="46164">MTAIEVGLLSILIIFILLFARMPVAYIMIVVGITGYAYQVSTKAALSVGVSAMYYTFANYSFIVIPLFVWMGYIAFHAGISRRIYDATYKVMGGLPAGLALATIGACTAFGAICGSTTATAATMSAVALPEMKRYNYDRSLSTATIAASAILGVMIPPSVIFILYGIATGESIRQLFLAGIFPGILLMAVFMMVVYIQAVFNSELAPAGPKVKIIDKIKAVLGGGVEVIIIFIAVIGGLFYGIFTPTEAGGVGAFATLIVALLRRQLTMKGLMDSMRDSVRLSAMIMFLVAGAVIYGRFLAVTGLPMALAHWAVALPLPPVAILIVILLIYLILGLFIDALALILLTVPIFYPVAIQLGFDPIWFGVIIVLALGMGVITPPVGANVYVVAGVDKETPVMTIFQGAWPFLLAIFICIAVLVIFPQIALFLPGYVQ</sequence>
<protein>
    <submittedName>
        <fullName evidence="9">TRAP transporter large permease</fullName>
    </submittedName>
</protein>
<organism evidence="9 10">
    <name type="scientific">Candidatus Syntrophonatronum acetioxidans</name>
    <dbReference type="NCBI Taxonomy" id="1795816"/>
    <lineage>
        <taxon>Bacteria</taxon>
        <taxon>Bacillati</taxon>
        <taxon>Bacillota</taxon>
        <taxon>Clostridia</taxon>
        <taxon>Eubacteriales</taxon>
        <taxon>Syntrophomonadaceae</taxon>
        <taxon>Candidatus Syntrophonatronum</taxon>
    </lineage>
</organism>
<dbReference type="PANTHER" id="PTHR33362">
    <property type="entry name" value="SIALIC ACID TRAP TRANSPORTER PERMEASE PROTEIN SIAT-RELATED"/>
    <property type="match status" value="1"/>
</dbReference>
<dbReference type="InterPro" id="IPR004681">
    <property type="entry name" value="TRAP_DctM"/>
</dbReference>
<proteinExistence type="predicted"/>
<feature type="transmembrane region" description="Helical" evidence="7">
    <location>
        <begin position="141"/>
        <end position="165"/>
    </location>
</feature>
<evidence type="ECO:0000259" key="8">
    <source>
        <dbReference type="Pfam" id="PF06808"/>
    </source>
</evidence>
<feature type="transmembrane region" description="Helical" evidence="7">
    <location>
        <begin position="220"/>
        <end position="243"/>
    </location>
</feature>
<evidence type="ECO:0000256" key="2">
    <source>
        <dbReference type="ARBA" id="ARBA00022475"/>
    </source>
</evidence>
<keyword evidence="3" id="KW-0997">Cell inner membrane</keyword>
<dbReference type="AlphaFoldDB" id="A0A424YCT2"/>
<evidence type="ECO:0000313" key="9">
    <source>
        <dbReference type="EMBL" id="RQD75070.1"/>
    </source>
</evidence>
<dbReference type="PIRSF" id="PIRSF006066">
    <property type="entry name" value="HI0050"/>
    <property type="match status" value="1"/>
</dbReference>
<evidence type="ECO:0000256" key="3">
    <source>
        <dbReference type="ARBA" id="ARBA00022519"/>
    </source>
</evidence>
<gene>
    <name evidence="9" type="ORF">D5R97_06885</name>
</gene>
<feature type="transmembrane region" description="Helical" evidence="7">
    <location>
        <begin position="279"/>
        <end position="301"/>
    </location>
</feature>
<comment type="subcellular location">
    <subcellularLocation>
        <location evidence="1">Cell inner membrane</location>
        <topology evidence="1">Multi-pass membrane protein</topology>
    </subcellularLocation>
</comment>
<dbReference type="Pfam" id="PF06808">
    <property type="entry name" value="DctM"/>
    <property type="match status" value="1"/>
</dbReference>
<reference evidence="9 10" key="1">
    <citation type="submission" date="2018-08" db="EMBL/GenBank/DDBJ databases">
        <title>The metabolism and importance of syntrophic acetate oxidation coupled to methane or sulfide production in haloalkaline environments.</title>
        <authorList>
            <person name="Timmers P.H.A."/>
            <person name="Vavourakis C.D."/>
            <person name="Sorokin D.Y."/>
            <person name="Sinninghe Damste J.S."/>
            <person name="Muyzer G."/>
            <person name="Stams A.J.M."/>
            <person name="Plugge C.M."/>
        </authorList>
    </citation>
    <scope>NUCLEOTIDE SEQUENCE [LARGE SCALE GENOMIC DNA]</scope>
    <source>
        <strain evidence="9">MSAO_Bac1</strain>
    </source>
</reference>
<evidence type="ECO:0000256" key="6">
    <source>
        <dbReference type="ARBA" id="ARBA00023136"/>
    </source>
</evidence>
<feature type="domain" description="TRAP C4-dicarboxylate transport system permease DctM subunit" evidence="8">
    <location>
        <begin position="12"/>
        <end position="425"/>
    </location>
</feature>
<feature type="transmembrane region" description="Helical" evidence="7">
    <location>
        <begin position="57"/>
        <end position="80"/>
    </location>
</feature>
<evidence type="ECO:0000256" key="5">
    <source>
        <dbReference type="ARBA" id="ARBA00022989"/>
    </source>
</evidence>